<name>A0A6J6CU35_9ZZZZ</name>
<evidence type="ECO:0000256" key="3">
    <source>
        <dbReference type="ARBA" id="ARBA00022741"/>
    </source>
</evidence>
<dbReference type="Pfam" id="PF03109">
    <property type="entry name" value="ABC1"/>
    <property type="match status" value="1"/>
</dbReference>
<dbReference type="InterPro" id="IPR034646">
    <property type="entry name" value="ADCK3_dom"/>
</dbReference>
<gene>
    <name evidence="7" type="ORF">UFOPK1493_01276</name>
</gene>
<proteinExistence type="inferred from homology"/>
<dbReference type="InterPro" id="IPR011009">
    <property type="entry name" value="Kinase-like_dom_sf"/>
</dbReference>
<evidence type="ECO:0000256" key="5">
    <source>
        <dbReference type="SAM" id="MobiDB-lite"/>
    </source>
</evidence>
<feature type="region of interest" description="Disordered" evidence="5">
    <location>
        <begin position="468"/>
        <end position="506"/>
    </location>
</feature>
<keyword evidence="4" id="KW-0067">ATP-binding</keyword>
<organism evidence="7">
    <name type="scientific">freshwater metagenome</name>
    <dbReference type="NCBI Taxonomy" id="449393"/>
    <lineage>
        <taxon>unclassified sequences</taxon>
        <taxon>metagenomes</taxon>
        <taxon>ecological metagenomes</taxon>
    </lineage>
</organism>
<accession>A0A6J6CU35</accession>
<dbReference type="GO" id="GO:0005524">
    <property type="term" value="F:ATP binding"/>
    <property type="evidence" value="ECO:0007669"/>
    <property type="project" value="UniProtKB-KW"/>
</dbReference>
<reference evidence="7" key="1">
    <citation type="submission" date="2020-05" db="EMBL/GenBank/DDBJ databases">
        <authorList>
            <person name="Chiriac C."/>
            <person name="Salcher M."/>
            <person name="Ghai R."/>
            <person name="Kavagutti S V."/>
        </authorList>
    </citation>
    <scope>NUCLEOTIDE SEQUENCE</scope>
</reference>
<dbReference type="EMBL" id="CAEZSR010000036">
    <property type="protein sequence ID" value="CAB4553929.1"/>
    <property type="molecule type" value="Genomic_DNA"/>
</dbReference>
<keyword evidence="2" id="KW-0808">Transferase</keyword>
<dbReference type="InterPro" id="IPR004147">
    <property type="entry name" value="ABC1_dom"/>
</dbReference>
<sequence>MPFPTRSVSRAVGLTALGAGVAAAAVALVRRHRDDVRLQRNVDLATLGVKVGSTYASTAARKVFASAERRVELDTERELRTAEAISERLGNMKGALMKLGQMASYVDEGLPEPLRQALAQLQSNAPPMSAELAAQVIREELGRGPDELFVEWDPQPLASASIGQVHRAVVVDPDTGLERAVAVKVQYPGVGDAIAADLRNADLLGAILRQGFGGLDPDEMVAEIKERITDELDYELEARNQTIFAEHYRGHPFIHVPEVLPSLSTRRVLTTELVTGHTWAEALTWDQRQRDMIGETLFRFVFRSLYGMHLFNGDPHPGNYLFHGDGRVTFFDFGLVKHFTDEEMATFVSMVRTAAYEHDVPAFRQILERAGMLRPGAPVPDPDVGEYFSQFYESVREDKPVTWSGEYSSRIVRHTFDRTSPISQYATVPRAFVFIQRINLGLYALLGELRASGNYRRMAEELWPFVQGPPSTQMAEAEQPWLRSLSATRPSPPAPVPRPAAPAPAS</sequence>
<evidence type="ECO:0000259" key="6">
    <source>
        <dbReference type="Pfam" id="PF03109"/>
    </source>
</evidence>
<dbReference type="PANTHER" id="PTHR43851">
    <property type="match status" value="1"/>
</dbReference>
<protein>
    <submittedName>
        <fullName evidence="7">Unannotated protein</fullName>
    </submittedName>
</protein>
<comment type="similarity">
    <text evidence="1">Belongs to the protein kinase superfamily. ADCK protein kinase family.</text>
</comment>
<dbReference type="InterPro" id="IPR051409">
    <property type="entry name" value="Atypical_kinase_ADCK"/>
</dbReference>
<evidence type="ECO:0000256" key="4">
    <source>
        <dbReference type="ARBA" id="ARBA00022840"/>
    </source>
</evidence>
<dbReference type="PANTHER" id="PTHR43851:SF3">
    <property type="entry name" value="COENZYME Q8"/>
    <property type="match status" value="1"/>
</dbReference>
<evidence type="ECO:0000256" key="1">
    <source>
        <dbReference type="ARBA" id="ARBA00009670"/>
    </source>
</evidence>
<evidence type="ECO:0000256" key="2">
    <source>
        <dbReference type="ARBA" id="ARBA00022679"/>
    </source>
</evidence>
<feature type="domain" description="ABC1 atypical kinase-like" evidence="6">
    <location>
        <begin position="120"/>
        <end position="359"/>
    </location>
</feature>
<evidence type="ECO:0000313" key="7">
    <source>
        <dbReference type="EMBL" id="CAB4553929.1"/>
    </source>
</evidence>
<keyword evidence="3" id="KW-0547">Nucleotide-binding</keyword>
<dbReference type="GO" id="GO:0016740">
    <property type="term" value="F:transferase activity"/>
    <property type="evidence" value="ECO:0007669"/>
    <property type="project" value="UniProtKB-KW"/>
</dbReference>
<dbReference type="CDD" id="cd13970">
    <property type="entry name" value="ABC1_ADCK3"/>
    <property type="match status" value="1"/>
</dbReference>
<feature type="compositionally biased region" description="Pro residues" evidence="5">
    <location>
        <begin position="490"/>
        <end position="506"/>
    </location>
</feature>
<dbReference type="SUPFAM" id="SSF56112">
    <property type="entry name" value="Protein kinase-like (PK-like)"/>
    <property type="match status" value="1"/>
</dbReference>
<dbReference type="AlphaFoldDB" id="A0A6J6CU35"/>